<dbReference type="Gene3D" id="1.10.10.10">
    <property type="entry name" value="Winged helix-like DNA-binding domain superfamily/Winged helix DNA-binding domain"/>
    <property type="match status" value="1"/>
</dbReference>
<dbReference type="EMBL" id="JAUTWS010000011">
    <property type="protein sequence ID" value="MDO9709316.1"/>
    <property type="molecule type" value="Genomic_DNA"/>
</dbReference>
<dbReference type="PANTHER" id="PTHR24567">
    <property type="entry name" value="CRP FAMILY TRANSCRIPTIONAL REGULATORY PROTEIN"/>
    <property type="match status" value="1"/>
</dbReference>
<protein>
    <submittedName>
        <fullName evidence="6">Crp/Fnr family transcriptional regulator</fullName>
    </submittedName>
</protein>
<dbReference type="InterPro" id="IPR014710">
    <property type="entry name" value="RmlC-like_jellyroll"/>
</dbReference>
<dbReference type="InterPro" id="IPR012318">
    <property type="entry name" value="HTH_CRP"/>
</dbReference>
<dbReference type="InterPro" id="IPR050397">
    <property type="entry name" value="Env_Response_Regulators"/>
</dbReference>
<name>A0ABT9DZI5_9PROT</name>
<accession>A0ABT9DZI5</accession>
<dbReference type="RefSeq" id="WP_305104181.1">
    <property type="nucleotide sequence ID" value="NZ_JAUTWS010000011.1"/>
</dbReference>
<dbReference type="PANTHER" id="PTHR24567:SF74">
    <property type="entry name" value="HTH-TYPE TRANSCRIPTIONAL REGULATOR ARCR"/>
    <property type="match status" value="1"/>
</dbReference>
<dbReference type="Pfam" id="PF13545">
    <property type="entry name" value="HTH_Crp_2"/>
    <property type="match status" value="1"/>
</dbReference>
<dbReference type="InterPro" id="IPR036388">
    <property type="entry name" value="WH-like_DNA-bd_sf"/>
</dbReference>
<sequence length="259" mass="27254">MVSQDASARRTRPARHPTRPAAHNRLLAAFPRQDLAGLADQFEEVRLVRGQILFEPGQVPPHVHFPHAGTIISLVLPLRDGGTTETVTVGLEGAVGLGVDAADAAVEAYTRGVVQMPGAAARILTTSLARAAAASPALRQLLARHAEAAMSMALQTAACNAQHPLRARLARWLLTAQDRSGDAAAPLPLTQEVLAEMLSVRRASVGEVALALQAEGLVRLSRGGVRVLDRAGLEGAACECHAALRCRYGRLLPGPEAGR</sequence>
<dbReference type="SMART" id="SM00419">
    <property type="entry name" value="HTH_CRP"/>
    <property type="match status" value="1"/>
</dbReference>
<evidence type="ECO:0000256" key="2">
    <source>
        <dbReference type="ARBA" id="ARBA00023125"/>
    </source>
</evidence>
<gene>
    <name evidence="6" type="ORF">Q7A36_13270</name>
</gene>
<dbReference type="Proteomes" id="UP001243009">
    <property type="component" value="Unassembled WGS sequence"/>
</dbReference>
<organism evidence="6 7">
    <name type="scientific">Paracraurococcus lichenis</name>
    <dbReference type="NCBI Taxonomy" id="3064888"/>
    <lineage>
        <taxon>Bacteria</taxon>
        <taxon>Pseudomonadati</taxon>
        <taxon>Pseudomonadota</taxon>
        <taxon>Alphaproteobacteria</taxon>
        <taxon>Acetobacterales</taxon>
        <taxon>Roseomonadaceae</taxon>
        <taxon>Paracraurococcus</taxon>
    </lineage>
</organism>
<feature type="region of interest" description="Disordered" evidence="4">
    <location>
        <begin position="1"/>
        <end position="22"/>
    </location>
</feature>
<keyword evidence="7" id="KW-1185">Reference proteome</keyword>
<dbReference type="SUPFAM" id="SSF51206">
    <property type="entry name" value="cAMP-binding domain-like"/>
    <property type="match status" value="1"/>
</dbReference>
<dbReference type="InterPro" id="IPR018490">
    <property type="entry name" value="cNMP-bd_dom_sf"/>
</dbReference>
<dbReference type="PROSITE" id="PS51063">
    <property type="entry name" value="HTH_CRP_2"/>
    <property type="match status" value="1"/>
</dbReference>
<dbReference type="SUPFAM" id="SSF46785">
    <property type="entry name" value="Winged helix' DNA-binding domain"/>
    <property type="match status" value="1"/>
</dbReference>
<evidence type="ECO:0000313" key="6">
    <source>
        <dbReference type="EMBL" id="MDO9709316.1"/>
    </source>
</evidence>
<proteinExistence type="predicted"/>
<evidence type="ECO:0000256" key="1">
    <source>
        <dbReference type="ARBA" id="ARBA00023015"/>
    </source>
</evidence>
<evidence type="ECO:0000256" key="4">
    <source>
        <dbReference type="SAM" id="MobiDB-lite"/>
    </source>
</evidence>
<feature type="compositionally biased region" description="Basic residues" evidence="4">
    <location>
        <begin position="9"/>
        <end position="18"/>
    </location>
</feature>
<dbReference type="Gene3D" id="2.60.120.10">
    <property type="entry name" value="Jelly Rolls"/>
    <property type="match status" value="1"/>
</dbReference>
<keyword evidence="3" id="KW-0804">Transcription</keyword>
<reference evidence="6 7" key="1">
    <citation type="submission" date="2023-08" db="EMBL/GenBank/DDBJ databases">
        <title>The draft genome sequence of Paracraurococcus sp. LOR1-02.</title>
        <authorList>
            <person name="Kingkaew E."/>
            <person name="Tanasupawat S."/>
        </authorList>
    </citation>
    <scope>NUCLEOTIDE SEQUENCE [LARGE SCALE GENOMIC DNA]</scope>
    <source>
        <strain evidence="6 7">LOR1-02</strain>
    </source>
</reference>
<keyword evidence="2" id="KW-0238">DNA-binding</keyword>
<feature type="domain" description="HTH crp-type" evidence="5">
    <location>
        <begin position="163"/>
        <end position="231"/>
    </location>
</feature>
<evidence type="ECO:0000313" key="7">
    <source>
        <dbReference type="Proteomes" id="UP001243009"/>
    </source>
</evidence>
<keyword evidence="1" id="KW-0805">Transcription regulation</keyword>
<evidence type="ECO:0000256" key="3">
    <source>
        <dbReference type="ARBA" id="ARBA00023163"/>
    </source>
</evidence>
<dbReference type="InterPro" id="IPR036390">
    <property type="entry name" value="WH_DNA-bd_sf"/>
</dbReference>
<comment type="caution">
    <text evidence="6">The sequence shown here is derived from an EMBL/GenBank/DDBJ whole genome shotgun (WGS) entry which is preliminary data.</text>
</comment>
<evidence type="ECO:0000259" key="5">
    <source>
        <dbReference type="PROSITE" id="PS51063"/>
    </source>
</evidence>